<gene>
    <name evidence="2" type="ORF">DFP76_105171</name>
</gene>
<dbReference type="AlphaFoldDB" id="A0A366CZN1"/>
<protein>
    <submittedName>
        <fullName evidence="2">Heavy-metal resistance protein</fullName>
    </submittedName>
</protein>
<accession>A0A366CZN1</accession>
<sequence length="148" mass="16270">MLTNKKTGMIAVTCLGIALIAGVTMKAFAEPEDAKMAAPNHEQLAERIADKLGLDSNAEEKVSALFERDGQKIRKIQEQLHKTQVALSQLTPNSKGYLKQVDTLADKSAKQTKALTMAYAENRASLYELLTPKQIKMLETPATPENQK</sequence>
<dbReference type="RefSeq" id="WP_113874650.1">
    <property type="nucleotide sequence ID" value="NZ_QNRF01000005.1"/>
</dbReference>
<dbReference type="OrthoDB" id="6104366at2"/>
<dbReference type="Proteomes" id="UP000252086">
    <property type="component" value="Unassembled WGS sequence"/>
</dbReference>
<reference evidence="2 3" key="1">
    <citation type="submission" date="2018-06" db="EMBL/GenBank/DDBJ databases">
        <title>Genomic Encyclopedia of Type Strains, Phase III (KMG-III): the genomes of soil and plant-associated and newly described type strains.</title>
        <authorList>
            <person name="Whitman W."/>
        </authorList>
    </citation>
    <scope>NUCLEOTIDE SEQUENCE [LARGE SCALE GENOMIC DNA]</scope>
    <source>
        <strain evidence="2 3">CECT 7732</strain>
    </source>
</reference>
<evidence type="ECO:0000313" key="3">
    <source>
        <dbReference type="Proteomes" id="UP000252086"/>
    </source>
</evidence>
<comment type="caution">
    <text evidence="2">The sequence shown here is derived from an EMBL/GenBank/DDBJ whole genome shotgun (WGS) entry which is preliminary data.</text>
</comment>
<evidence type="ECO:0000256" key="1">
    <source>
        <dbReference type="SAM" id="SignalP"/>
    </source>
</evidence>
<dbReference type="EMBL" id="QNRF01000005">
    <property type="protein sequence ID" value="RBO82699.1"/>
    <property type="molecule type" value="Genomic_DNA"/>
</dbReference>
<keyword evidence="3" id="KW-1185">Reference proteome</keyword>
<keyword evidence="1" id="KW-0732">Signal</keyword>
<feature type="chain" id="PRO_5016743001" evidence="1">
    <location>
        <begin position="30"/>
        <end position="148"/>
    </location>
</feature>
<evidence type="ECO:0000313" key="2">
    <source>
        <dbReference type="EMBL" id="RBO82699.1"/>
    </source>
</evidence>
<dbReference type="Gene3D" id="1.20.120.1490">
    <property type="match status" value="1"/>
</dbReference>
<feature type="signal peptide" evidence="1">
    <location>
        <begin position="1"/>
        <end position="29"/>
    </location>
</feature>
<name>A0A366CZN1_9GAMM</name>
<organism evidence="2 3">
    <name type="scientific">Marinomonas aquiplantarum</name>
    <dbReference type="NCBI Taxonomy" id="491951"/>
    <lineage>
        <taxon>Bacteria</taxon>
        <taxon>Pseudomonadati</taxon>
        <taxon>Pseudomonadota</taxon>
        <taxon>Gammaproteobacteria</taxon>
        <taxon>Oceanospirillales</taxon>
        <taxon>Oceanospirillaceae</taxon>
        <taxon>Marinomonas</taxon>
    </lineage>
</organism>
<proteinExistence type="predicted"/>